<dbReference type="PROSITE" id="PS00560">
    <property type="entry name" value="CARBOXYPEPT_SER_HIS"/>
    <property type="match status" value="1"/>
</dbReference>
<keyword evidence="4" id="KW-1185">Reference proteome</keyword>
<dbReference type="InterPro" id="IPR033124">
    <property type="entry name" value="Ser_caboxypep_his_AS"/>
</dbReference>
<dbReference type="AlphaFoldDB" id="A0AAD9MN25"/>
<evidence type="ECO:0000313" key="4">
    <source>
        <dbReference type="Proteomes" id="UP001255856"/>
    </source>
</evidence>
<dbReference type="EMBL" id="JASFZW010000005">
    <property type="protein sequence ID" value="KAK2077956.1"/>
    <property type="molecule type" value="Genomic_DNA"/>
</dbReference>
<dbReference type="PANTHER" id="PTHR11802">
    <property type="entry name" value="SERINE PROTEASE FAMILY S10 SERINE CARBOXYPEPTIDASE"/>
    <property type="match status" value="1"/>
</dbReference>
<protein>
    <recommendedName>
        <fullName evidence="2">Carboxypeptidase</fullName>
        <ecNumber evidence="2">3.4.16.-</ecNumber>
    </recommendedName>
</protein>
<keyword evidence="2" id="KW-0645">Protease</keyword>
<dbReference type="SUPFAM" id="SSF53474">
    <property type="entry name" value="alpha/beta-Hydrolases"/>
    <property type="match status" value="1"/>
</dbReference>
<dbReference type="EC" id="3.4.16.-" evidence="2"/>
<gene>
    <name evidence="3" type="ORF">QBZ16_003824</name>
</gene>
<dbReference type="InterPro" id="IPR001563">
    <property type="entry name" value="Peptidase_S10"/>
</dbReference>
<dbReference type="Gene3D" id="3.40.50.1820">
    <property type="entry name" value="alpha/beta hydrolase"/>
    <property type="match status" value="1"/>
</dbReference>
<comment type="caution">
    <text evidence="3">The sequence shown here is derived from an EMBL/GenBank/DDBJ whole genome shotgun (WGS) entry which is preliminary data.</text>
</comment>
<dbReference type="Pfam" id="PF00450">
    <property type="entry name" value="Peptidase_S10"/>
    <property type="match status" value="1"/>
</dbReference>
<dbReference type="GO" id="GO:0016747">
    <property type="term" value="F:acyltransferase activity, transferring groups other than amino-acyl groups"/>
    <property type="evidence" value="ECO:0007669"/>
    <property type="project" value="TreeGrafter"/>
</dbReference>
<evidence type="ECO:0000256" key="2">
    <source>
        <dbReference type="RuleBase" id="RU361156"/>
    </source>
</evidence>
<reference evidence="3" key="1">
    <citation type="submission" date="2021-01" db="EMBL/GenBank/DDBJ databases">
        <authorList>
            <person name="Eckstrom K.M.E."/>
        </authorList>
    </citation>
    <scope>NUCLEOTIDE SEQUENCE</scope>
    <source>
        <strain evidence="3">UVCC 0001</strain>
    </source>
</reference>
<dbReference type="PROSITE" id="PS00131">
    <property type="entry name" value="CARBOXYPEPT_SER_SER"/>
    <property type="match status" value="1"/>
</dbReference>
<dbReference type="InterPro" id="IPR018202">
    <property type="entry name" value="Ser_caboxypep_ser_AS"/>
</dbReference>
<comment type="similarity">
    <text evidence="1 2">Belongs to the peptidase S10 family.</text>
</comment>
<proteinExistence type="inferred from homology"/>
<keyword evidence="2" id="KW-0378">Hydrolase</keyword>
<name>A0AAD9MN25_PROWI</name>
<dbReference type="PANTHER" id="PTHR11802:SF254">
    <property type="entry name" value="SERINE CARBOXYPEPTIDASE-LIKE 20"/>
    <property type="match status" value="1"/>
</dbReference>
<organism evidence="3 4">
    <name type="scientific">Prototheca wickerhamii</name>
    <dbReference type="NCBI Taxonomy" id="3111"/>
    <lineage>
        <taxon>Eukaryota</taxon>
        <taxon>Viridiplantae</taxon>
        <taxon>Chlorophyta</taxon>
        <taxon>core chlorophytes</taxon>
        <taxon>Trebouxiophyceae</taxon>
        <taxon>Chlorellales</taxon>
        <taxon>Chlorellaceae</taxon>
        <taxon>Prototheca</taxon>
    </lineage>
</organism>
<dbReference type="GO" id="GO:0006508">
    <property type="term" value="P:proteolysis"/>
    <property type="evidence" value="ECO:0007669"/>
    <property type="project" value="UniProtKB-KW"/>
</dbReference>
<dbReference type="PRINTS" id="PR00724">
    <property type="entry name" value="CRBOXYPTASEC"/>
</dbReference>
<dbReference type="InterPro" id="IPR029058">
    <property type="entry name" value="AB_hydrolase_fold"/>
</dbReference>
<dbReference type="Gene3D" id="3.40.50.12670">
    <property type="match status" value="1"/>
</dbReference>
<evidence type="ECO:0000313" key="3">
    <source>
        <dbReference type="EMBL" id="KAK2077956.1"/>
    </source>
</evidence>
<keyword evidence="2" id="KW-0121">Carboxypeptidase</keyword>
<sequence length="410" mass="44538">MAATLRWTSLADVTCFVKEHGPFKVVFKGPEDESGEIKQDFKLVDNEFSWSKAANMLYVDSPAGVGMSYSETLADYHTNDTATIADLHTFPGAFPEFEGADFYVAGESYAGVYVPLLVASVAEAEDGRGDRAALPVRLRGYLVGNPVADTARDADASKSLISARLYEHAWRACDGGRFHAARSAECRAAREEMDALVRDINHYDILGGCYHGKNPYAGEGGDDDDATALRRLRLTNNTPASFSAGAIAVPLEARMLGHTPRCLDQRAMWAFANSPAVRAAIHARPIAEIGAFDECTNGDRIRYRAQHDSVLGLHAALARRPGLAALVYSGDHDMVIPHTSTEAWTADLGLRVRAPWAPWTRDDAQVAGFAVHYDGLVYATVLGAGHAVPESKPREALALFSKFLRDGRLR</sequence>
<dbReference type="GO" id="GO:0019748">
    <property type="term" value="P:secondary metabolic process"/>
    <property type="evidence" value="ECO:0007669"/>
    <property type="project" value="TreeGrafter"/>
</dbReference>
<evidence type="ECO:0000256" key="1">
    <source>
        <dbReference type="ARBA" id="ARBA00009431"/>
    </source>
</evidence>
<dbReference type="Proteomes" id="UP001255856">
    <property type="component" value="Unassembled WGS sequence"/>
</dbReference>
<accession>A0AAD9MN25</accession>
<dbReference type="GO" id="GO:0004185">
    <property type="term" value="F:serine-type carboxypeptidase activity"/>
    <property type="evidence" value="ECO:0007669"/>
    <property type="project" value="UniProtKB-UniRule"/>
</dbReference>